<dbReference type="PANTHER" id="PTHR10266">
    <property type="entry name" value="CYTOCHROME C1"/>
    <property type="match status" value="1"/>
</dbReference>
<evidence type="ECO:0000256" key="4">
    <source>
        <dbReference type="ARBA" id="ARBA00022723"/>
    </source>
</evidence>
<protein>
    <submittedName>
        <fullName evidence="11">Ubiquinol-cytochrome c reductase cytochrome c1 subunit</fullName>
    </submittedName>
</protein>
<dbReference type="PROSITE" id="PS51007">
    <property type="entry name" value="CYTC"/>
    <property type="match status" value="1"/>
</dbReference>
<keyword evidence="2 8" id="KW-0349">Heme</keyword>
<dbReference type="InterPro" id="IPR009056">
    <property type="entry name" value="Cyt_c-like_dom"/>
</dbReference>
<dbReference type="Pfam" id="PF02167">
    <property type="entry name" value="Cytochrom_C1"/>
    <property type="match status" value="2"/>
</dbReference>
<evidence type="ECO:0000259" key="10">
    <source>
        <dbReference type="PROSITE" id="PS51007"/>
    </source>
</evidence>
<keyword evidence="4 8" id="KW-0479">Metal-binding</keyword>
<dbReference type="Gene3D" id="1.10.760.10">
    <property type="entry name" value="Cytochrome c-like domain"/>
    <property type="match status" value="1"/>
</dbReference>
<evidence type="ECO:0000313" key="12">
    <source>
        <dbReference type="Proteomes" id="UP000533533"/>
    </source>
</evidence>
<comment type="subcellular location">
    <subcellularLocation>
        <location evidence="1">Membrane</location>
    </subcellularLocation>
</comment>
<sequence length="272" mass="30538">MTSEEDMTKRSLFSTLAKVGIRAAGVRAGLTALALSCVFGVGSVAAQENIPLDRAPDNGENLASLQHGAKLFVNYCLNCHSANLMRYSRLQDLGIPQKQIEDNLLFTTDKVGNTMSIAMRPDDAKAWFGVAPPDLSVEARAKGRDWLYTYLRSFYRDDTRPTGWNNLVFENVSMPHVLWQLQGIRTAKFEDTTDEETGEKVRRFAGFQQVTPGTLSPVDYDADVADLVAYLGWMAEPEQKTRRQLGVWVLLFLGVLSFFAWRLNAAYWKDIK</sequence>
<dbReference type="PANTHER" id="PTHR10266:SF3">
    <property type="entry name" value="CYTOCHROME C1, HEME PROTEIN, MITOCHONDRIAL"/>
    <property type="match status" value="1"/>
</dbReference>
<evidence type="ECO:0000256" key="8">
    <source>
        <dbReference type="PROSITE-ProRule" id="PRU00433"/>
    </source>
</evidence>
<keyword evidence="3 9" id="KW-0812">Transmembrane</keyword>
<evidence type="ECO:0000256" key="6">
    <source>
        <dbReference type="ARBA" id="ARBA00023004"/>
    </source>
</evidence>
<evidence type="ECO:0000256" key="1">
    <source>
        <dbReference type="ARBA" id="ARBA00004370"/>
    </source>
</evidence>
<feature type="transmembrane region" description="Helical" evidence="9">
    <location>
        <begin position="245"/>
        <end position="263"/>
    </location>
</feature>
<evidence type="ECO:0000256" key="7">
    <source>
        <dbReference type="ARBA" id="ARBA00023136"/>
    </source>
</evidence>
<accession>A0ABR6FXB8</accession>
<evidence type="ECO:0000313" key="11">
    <source>
        <dbReference type="EMBL" id="MBB2932074.1"/>
    </source>
</evidence>
<proteinExistence type="predicted"/>
<organism evidence="11 12">
    <name type="scientific">Paraburkholderia silvatlantica</name>
    <dbReference type="NCBI Taxonomy" id="321895"/>
    <lineage>
        <taxon>Bacteria</taxon>
        <taxon>Pseudomonadati</taxon>
        <taxon>Pseudomonadota</taxon>
        <taxon>Betaproteobacteria</taxon>
        <taxon>Burkholderiales</taxon>
        <taxon>Burkholderiaceae</taxon>
        <taxon>Paraburkholderia</taxon>
    </lineage>
</organism>
<name>A0ABR6FXB8_9BURK</name>
<dbReference type="InterPro" id="IPR002326">
    <property type="entry name" value="Cyt_c1"/>
</dbReference>
<keyword evidence="12" id="KW-1185">Reference proteome</keyword>
<gene>
    <name evidence="11" type="ORF">FHX59_006548</name>
</gene>
<dbReference type="SUPFAM" id="SSF46626">
    <property type="entry name" value="Cytochrome c"/>
    <property type="match status" value="1"/>
</dbReference>
<keyword evidence="7 9" id="KW-0472">Membrane</keyword>
<comment type="caution">
    <text evidence="11">The sequence shown here is derived from an EMBL/GenBank/DDBJ whole genome shotgun (WGS) entry which is preliminary data.</text>
</comment>
<dbReference type="PRINTS" id="PR00603">
    <property type="entry name" value="CYTOCHROMEC1"/>
</dbReference>
<evidence type="ECO:0000256" key="5">
    <source>
        <dbReference type="ARBA" id="ARBA00022989"/>
    </source>
</evidence>
<keyword evidence="6 8" id="KW-0408">Iron</keyword>
<dbReference type="EMBL" id="JACHVZ010000024">
    <property type="protein sequence ID" value="MBB2932074.1"/>
    <property type="molecule type" value="Genomic_DNA"/>
</dbReference>
<evidence type="ECO:0000256" key="3">
    <source>
        <dbReference type="ARBA" id="ARBA00022692"/>
    </source>
</evidence>
<feature type="domain" description="Cytochrome c" evidence="10">
    <location>
        <begin position="63"/>
        <end position="235"/>
    </location>
</feature>
<reference evidence="11 12" key="1">
    <citation type="submission" date="2020-08" db="EMBL/GenBank/DDBJ databases">
        <title>Genomic Encyclopedia of Type Strains, Phase IV (KMG-V): Genome sequencing to study the core and pangenomes of soil and plant-associated prokaryotes.</title>
        <authorList>
            <person name="Whitman W."/>
        </authorList>
    </citation>
    <scope>NUCLEOTIDE SEQUENCE [LARGE SCALE GENOMIC DNA]</scope>
    <source>
        <strain evidence="11 12">SRMrh-85</strain>
    </source>
</reference>
<dbReference type="Proteomes" id="UP000533533">
    <property type="component" value="Unassembled WGS sequence"/>
</dbReference>
<evidence type="ECO:0000256" key="9">
    <source>
        <dbReference type="SAM" id="Phobius"/>
    </source>
</evidence>
<keyword evidence="5 9" id="KW-1133">Transmembrane helix</keyword>
<evidence type="ECO:0000256" key="2">
    <source>
        <dbReference type="ARBA" id="ARBA00022617"/>
    </source>
</evidence>
<dbReference type="InterPro" id="IPR036909">
    <property type="entry name" value="Cyt_c-like_dom_sf"/>
</dbReference>